<accession>A0A4R9JT76</accession>
<organism evidence="2 3">
    <name type="scientific">Leptospira kemamanensis</name>
    <dbReference type="NCBI Taxonomy" id="2484942"/>
    <lineage>
        <taxon>Bacteria</taxon>
        <taxon>Pseudomonadati</taxon>
        <taxon>Spirochaetota</taxon>
        <taxon>Spirochaetia</taxon>
        <taxon>Leptospirales</taxon>
        <taxon>Leptospiraceae</taxon>
        <taxon>Leptospira</taxon>
    </lineage>
</organism>
<dbReference type="InterPro" id="IPR052920">
    <property type="entry name" value="DNA-binding_regulatory"/>
</dbReference>
<evidence type="ECO:0000259" key="1">
    <source>
        <dbReference type="Pfam" id="PF00561"/>
    </source>
</evidence>
<dbReference type="InterPro" id="IPR000073">
    <property type="entry name" value="AB_hydrolase_1"/>
</dbReference>
<dbReference type="OrthoDB" id="9776685at2"/>
<dbReference type="InterPro" id="IPR029058">
    <property type="entry name" value="AB_hydrolase_fold"/>
</dbReference>
<gene>
    <name evidence="2" type="ORF">EHQ59_08430</name>
</gene>
<dbReference type="PANTHER" id="PTHR43358">
    <property type="entry name" value="ALPHA/BETA-HYDROLASE"/>
    <property type="match status" value="1"/>
</dbReference>
<dbReference type="Gene3D" id="3.40.50.1820">
    <property type="entry name" value="alpha/beta hydrolase"/>
    <property type="match status" value="1"/>
</dbReference>
<proteinExistence type="predicted"/>
<comment type="caution">
    <text evidence="2">The sequence shown here is derived from an EMBL/GenBank/DDBJ whole genome shotgun (WGS) entry which is preliminary data.</text>
</comment>
<feature type="domain" description="AB hydrolase-1" evidence="1">
    <location>
        <begin position="82"/>
        <end position="169"/>
    </location>
</feature>
<dbReference type="EMBL" id="RQGG01000023">
    <property type="protein sequence ID" value="TGL53605.1"/>
    <property type="molecule type" value="Genomic_DNA"/>
</dbReference>
<dbReference type="Pfam" id="PF00561">
    <property type="entry name" value="Abhydrolase_1"/>
    <property type="match status" value="1"/>
</dbReference>
<reference evidence="2" key="1">
    <citation type="journal article" date="2019" name="PLoS Negl. Trop. Dis.">
        <title>Revisiting the worldwide diversity of Leptospira species in the environment.</title>
        <authorList>
            <person name="Vincent A.T."/>
            <person name="Schiettekatte O."/>
            <person name="Bourhy P."/>
            <person name="Veyrier F.J."/>
            <person name="Picardeau M."/>
        </authorList>
    </citation>
    <scope>NUCLEOTIDE SEQUENCE [LARGE SCALE GENOMIC DNA]</scope>
    <source>
        <strain evidence="2">201702454</strain>
    </source>
</reference>
<dbReference type="Proteomes" id="UP000297609">
    <property type="component" value="Unassembled WGS sequence"/>
</dbReference>
<keyword evidence="3" id="KW-1185">Reference proteome</keyword>
<dbReference type="RefSeq" id="WP_135619236.1">
    <property type="nucleotide sequence ID" value="NZ_RQGG01000023.1"/>
</dbReference>
<sequence>MKKIIGSFVFIFALFLLVAAYLLSTTILSPKTFALVDETKVLTPSSFSTYDLPEPENIRFQNGTLRLRGWYFKHSKKQNCGIILLHGLGQSRSQLLSFAPIFWRAGCSLFFYDARAHGESDGSVTSYGYYEKMDLERAVEYFSEIDNTPEDRIGIFGLDLGAATALQFADGQYEYGFVIADSSYRDMRSFVETMFVERYSQLSRLVTPLSLSISELRGDFLVNDVSPQMTAKLIAKPVLILSPNENDGRKEDAEMIFANLKTKSKKLEFYNRTSNSSDQGPFPSLEYETAISNFLKEFRLTK</sequence>
<dbReference type="SUPFAM" id="SSF53474">
    <property type="entry name" value="alpha/beta-Hydrolases"/>
    <property type="match status" value="1"/>
</dbReference>
<keyword evidence="2" id="KW-0378">Hydrolase</keyword>
<name>A0A4R9JT76_9LEPT</name>
<dbReference type="AlphaFoldDB" id="A0A4R9JT76"/>
<dbReference type="PANTHER" id="PTHR43358:SF4">
    <property type="entry name" value="ALPHA_BETA HYDROLASE FOLD-1 DOMAIN-CONTAINING PROTEIN"/>
    <property type="match status" value="1"/>
</dbReference>
<protein>
    <submittedName>
        <fullName evidence="2">Alpha/beta hydrolase</fullName>
    </submittedName>
</protein>
<evidence type="ECO:0000313" key="3">
    <source>
        <dbReference type="Proteomes" id="UP000297609"/>
    </source>
</evidence>
<evidence type="ECO:0000313" key="2">
    <source>
        <dbReference type="EMBL" id="TGL53605.1"/>
    </source>
</evidence>
<dbReference type="GO" id="GO:0016787">
    <property type="term" value="F:hydrolase activity"/>
    <property type="evidence" value="ECO:0007669"/>
    <property type="project" value="UniProtKB-KW"/>
</dbReference>